<evidence type="ECO:0000256" key="2">
    <source>
        <dbReference type="SAM" id="Coils"/>
    </source>
</evidence>
<feature type="region of interest" description="Disordered" evidence="3">
    <location>
        <begin position="436"/>
        <end position="456"/>
    </location>
</feature>
<gene>
    <name evidence="4" type="ORF">QJS10_CPA06g01014</name>
</gene>
<organism evidence="4 5">
    <name type="scientific">Acorus calamus</name>
    <name type="common">Sweet flag</name>
    <dbReference type="NCBI Taxonomy" id="4465"/>
    <lineage>
        <taxon>Eukaryota</taxon>
        <taxon>Viridiplantae</taxon>
        <taxon>Streptophyta</taxon>
        <taxon>Embryophyta</taxon>
        <taxon>Tracheophyta</taxon>
        <taxon>Spermatophyta</taxon>
        <taxon>Magnoliopsida</taxon>
        <taxon>Liliopsida</taxon>
        <taxon>Acoraceae</taxon>
        <taxon>Acorus</taxon>
    </lineage>
</organism>
<keyword evidence="5" id="KW-1185">Reference proteome</keyword>
<reference evidence="4" key="1">
    <citation type="journal article" date="2023" name="Nat. Commun.">
        <title>Diploid and tetraploid genomes of Acorus and the evolution of monocots.</title>
        <authorList>
            <person name="Ma L."/>
            <person name="Liu K.W."/>
            <person name="Li Z."/>
            <person name="Hsiao Y.Y."/>
            <person name="Qi Y."/>
            <person name="Fu T."/>
            <person name="Tang G.D."/>
            <person name="Zhang D."/>
            <person name="Sun W.H."/>
            <person name="Liu D.K."/>
            <person name="Li Y."/>
            <person name="Chen G.Z."/>
            <person name="Liu X.D."/>
            <person name="Liao X.Y."/>
            <person name="Jiang Y.T."/>
            <person name="Yu X."/>
            <person name="Hao Y."/>
            <person name="Huang J."/>
            <person name="Zhao X.W."/>
            <person name="Ke S."/>
            <person name="Chen Y.Y."/>
            <person name="Wu W.L."/>
            <person name="Hsu J.L."/>
            <person name="Lin Y.F."/>
            <person name="Huang M.D."/>
            <person name="Li C.Y."/>
            <person name="Huang L."/>
            <person name="Wang Z.W."/>
            <person name="Zhao X."/>
            <person name="Zhong W.Y."/>
            <person name="Peng D.H."/>
            <person name="Ahmad S."/>
            <person name="Lan S."/>
            <person name="Zhang J.S."/>
            <person name="Tsai W.C."/>
            <person name="Van de Peer Y."/>
            <person name="Liu Z.J."/>
        </authorList>
    </citation>
    <scope>NUCLEOTIDE SEQUENCE</scope>
    <source>
        <strain evidence="4">CP</strain>
    </source>
</reference>
<evidence type="ECO:0000256" key="1">
    <source>
        <dbReference type="ARBA" id="ARBA00023054"/>
    </source>
</evidence>
<evidence type="ECO:0000313" key="4">
    <source>
        <dbReference type="EMBL" id="KAK1315515.1"/>
    </source>
</evidence>
<sequence length="645" mass="72892">MGEGGSGGGGKREMKPLLLKFGMALALSFAGFIYSQIRSKKSSPLPGLPAPGNRNHGEGLREELRVIRSASPTIDASVSAPPENVSKMIPKTADDDIESNTNDGRTKNNDVADEVGFLLPEFNEIVRNEFGRGPSEAKEAKMASMEQEMRNLRNVVKALKERERDLEMHLLEYYGLKEQESVFKELENRLKISTMEAKLFALKVESLQADKHRLESQALDYLRVVSELASARAKIKQLKRKLWSKDDGARQQIEELQERASMLQEQNINDDHDCHYQEVKLKELEEDAEELKRVNLQLVNEKMELERKLESALVLASSLQEKVPGQEVLDEADRLKLANDDLRKEIDRLQTGQCTDVEELVYLKWINACLRYELRNYQAPPGKTVAKDLSMVMSPKSEEKAKKLILEYANSGVDDKVGFLPEDLDSEYYCSSSRTSTFTESGEFDNSSTDVNSTSRNVRSNKSKFLSKLKNLVLGKYSHSTGHRIASMDRRSPTRSNMRRNSVSMGYFDDMGTYPYDSASSCVTAENTPASNLRISGTQSFHESHVSLMALMEAENEVNSPKGKNGGSPSFSKDSPYFQRLRNLSFEESRPAEADARYSIDSHHHNHSDREPDTPEKLELMKYARVLKNSRDKSKLHRRSASYSS</sequence>
<dbReference type="Proteomes" id="UP001180020">
    <property type="component" value="Unassembled WGS sequence"/>
</dbReference>
<evidence type="ECO:0000313" key="5">
    <source>
        <dbReference type="Proteomes" id="UP001180020"/>
    </source>
</evidence>
<evidence type="ECO:0000256" key="3">
    <source>
        <dbReference type="SAM" id="MobiDB-lite"/>
    </source>
</evidence>
<keyword evidence="1 2" id="KW-0175">Coiled coil</keyword>
<name>A0AAV9EPG1_ACOCL</name>
<comment type="caution">
    <text evidence="4">The sequence shown here is derived from an EMBL/GenBank/DDBJ whole genome shotgun (WGS) entry which is preliminary data.</text>
</comment>
<protein>
    <recommendedName>
        <fullName evidence="6">Protein CHUP1, chloroplastic</fullName>
    </recommendedName>
</protein>
<dbReference type="EMBL" id="JAUJYO010000006">
    <property type="protein sequence ID" value="KAK1315515.1"/>
    <property type="molecule type" value="Genomic_DNA"/>
</dbReference>
<dbReference type="AlphaFoldDB" id="A0AAV9EPG1"/>
<dbReference type="PANTHER" id="PTHR31342:SF4">
    <property type="entry name" value="ACTIN BINDING PROTEIN FAMILY"/>
    <property type="match status" value="1"/>
</dbReference>
<dbReference type="GO" id="GO:0055028">
    <property type="term" value="C:cortical microtubule"/>
    <property type="evidence" value="ECO:0007669"/>
    <property type="project" value="TreeGrafter"/>
</dbReference>
<dbReference type="InterPro" id="IPR040265">
    <property type="entry name" value="CHUP1/IPGA1-like"/>
</dbReference>
<dbReference type="PANTHER" id="PTHR31342">
    <property type="entry name" value="PROTEIN CHUP1, CHLOROPLASTIC"/>
    <property type="match status" value="1"/>
</dbReference>
<reference evidence="4" key="2">
    <citation type="submission" date="2023-06" db="EMBL/GenBank/DDBJ databases">
        <authorList>
            <person name="Ma L."/>
            <person name="Liu K.-W."/>
            <person name="Li Z."/>
            <person name="Hsiao Y.-Y."/>
            <person name="Qi Y."/>
            <person name="Fu T."/>
            <person name="Tang G."/>
            <person name="Zhang D."/>
            <person name="Sun W.-H."/>
            <person name="Liu D.-K."/>
            <person name="Li Y."/>
            <person name="Chen G.-Z."/>
            <person name="Liu X.-D."/>
            <person name="Liao X.-Y."/>
            <person name="Jiang Y.-T."/>
            <person name="Yu X."/>
            <person name="Hao Y."/>
            <person name="Huang J."/>
            <person name="Zhao X.-W."/>
            <person name="Ke S."/>
            <person name="Chen Y.-Y."/>
            <person name="Wu W.-L."/>
            <person name="Hsu J.-L."/>
            <person name="Lin Y.-F."/>
            <person name="Huang M.-D."/>
            <person name="Li C.-Y."/>
            <person name="Huang L."/>
            <person name="Wang Z.-W."/>
            <person name="Zhao X."/>
            <person name="Zhong W.-Y."/>
            <person name="Peng D.-H."/>
            <person name="Ahmad S."/>
            <person name="Lan S."/>
            <person name="Zhang J.-S."/>
            <person name="Tsai W.-C."/>
            <person name="Van De Peer Y."/>
            <person name="Liu Z.-J."/>
        </authorList>
    </citation>
    <scope>NUCLEOTIDE SEQUENCE</scope>
    <source>
        <strain evidence="4">CP</strain>
        <tissue evidence="4">Leaves</tissue>
    </source>
</reference>
<feature type="coiled-coil region" evidence="2">
    <location>
        <begin position="221"/>
        <end position="352"/>
    </location>
</feature>
<feature type="region of interest" description="Disordered" evidence="3">
    <location>
        <begin position="75"/>
        <end position="109"/>
    </location>
</feature>
<evidence type="ECO:0008006" key="6">
    <source>
        <dbReference type="Google" id="ProtNLM"/>
    </source>
</evidence>
<feature type="region of interest" description="Disordered" evidence="3">
    <location>
        <begin position="588"/>
        <end position="617"/>
    </location>
</feature>
<accession>A0AAV9EPG1</accession>
<dbReference type="GO" id="GO:0072699">
    <property type="term" value="P:protein localization to cortical microtubule cytoskeleton"/>
    <property type="evidence" value="ECO:0007669"/>
    <property type="project" value="TreeGrafter"/>
</dbReference>
<proteinExistence type="predicted"/>
<feature type="coiled-coil region" evidence="2">
    <location>
        <begin position="135"/>
        <end position="196"/>
    </location>
</feature>